<evidence type="ECO:0000313" key="2">
    <source>
        <dbReference type="EMBL" id="MFG6109990.1"/>
    </source>
</evidence>
<keyword evidence="3" id="KW-1185">Reference proteome</keyword>
<organism evidence="2 3">
    <name type="scientific">Stenotrophomonas nematodicola</name>
    <dbReference type="NCBI Taxonomy" id="2656746"/>
    <lineage>
        <taxon>Bacteria</taxon>
        <taxon>Pseudomonadati</taxon>
        <taxon>Pseudomonadota</taxon>
        <taxon>Gammaproteobacteria</taxon>
        <taxon>Lysobacterales</taxon>
        <taxon>Lysobacteraceae</taxon>
        <taxon>Stenotrophomonas</taxon>
    </lineage>
</organism>
<feature type="domain" description="Spore protein YkvP/CgeB glycosyl transferase-like" evidence="1">
    <location>
        <begin position="162"/>
        <end position="315"/>
    </location>
</feature>
<proteinExistence type="predicted"/>
<dbReference type="Pfam" id="PF13524">
    <property type="entry name" value="Glyco_trans_1_2"/>
    <property type="match status" value="1"/>
</dbReference>
<dbReference type="SUPFAM" id="SSF53756">
    <property type="entry name" value="UDP-Glycosyltransferase/glycogen phosphorylase"/>
    <property type="match status" value="1"/>
</dbReference>
<evidence type="ECO:0000259" key="1">
    <source>
        <dbReference type="Pfam" id="PF13524"/>
    </source>
</evidence>
<gene>
    <name evidence="2" type="ORF">ACEU0G_004016</name>
</gene>
<dbReference type="GO" id="GO:0016757">
    <property type="term" value="F:glycosyltransferase activity"/>
    <property type="evidence" value="ECO:0007669"/>
    <property type="project" value="UniProtKB-KW"/>
</dbReference>
<name>A0ABW7CYN3_9GAMM</name>
<dbReference type="EC" id="2.4.-.-" evidence="2"/>
<dbReference type="RefSeq" id="WP_394163789.1">
    <property type="nucleotide sequence ID" value="NZ_JBHGCJ010000009.1"/>
</dbReference>
<evidence type="ECO:0000313" key="3">
    <source>
        <dbReference type="Proteomes" id="UP001605261"/>
    </source>
</evidence>
<keyword evidence="2" id="KW-0808">Transferase</keyword>
<dbReference type="InterPro" id="IPR055259">
    <property type="entry name" value="YkvP/CgeB_Glyco_trans-like"/>
</dbReference>
<keyword evidence="2" id="KW-0328">Glycosyltransferase</keyword>
<dbReference type="EMBL" id="JBHGCJ010000009">
    <property type="protein sequence ID" value="MFG6109990.1"/>
    <property type="molecule type" value="Genomic_DNA"/>
</dbReference>
<accession>A0ABW7CYN3</accession>
<dbReference type="Proteomes" id="UP001605261">
    <property type="component" value="Unassembled WGS sequence"/>
</dbReference>
<comment type="caution">
    <text evidence="2">The sequence shown here is derived from an EMBL/GenBank/DDBJ whole genome shotgun (WGS) entry which is preliminary data.</text>
</comment>
<protein>
    <submittedName>
        <fullName evidence="2">Glycosyltransferase</fullName>
        <ecNumber evidence="2">2.4.-.-</ecNumber>
    </submittedName>
</protein>
<reference evidence="2 3" key="1">
    <citation type="submission" date="2024-09" db="EMBL/GenBank/DDBJ databases">
        <authorList>
            <consortium name="All-Russian atlas of soil microorganisms"/>
            <consortium name="as a basis for the search for new antimicrobial producers and enzymes with unique properties"/>
            <person name="Sokolova E.A."/>
            <person name="Voronina E.N."/>
        </authorList>
    </citation>
    <scope>NUCLEOTIDE SEQUENCE [LARGE SCALE GENOMIC DNA]</scope>
    <source>
        <strain evidence="2 3">AF-22b-331.1</strain>
    </source>
</reference>
<sequence>MMPVALKVLVSGASPDNQNRNVVLRQYVAEGFSQLPQVAQVLATPLEFAAERAGELHPDVVVCFGSCMPDDAEYAALRRYCTQRGVPMVFWLHDDPYEFDYNYKIRDVADIVFSNDRWCAEHYPHPFARHLPLAASQQAHWRPVRDDKNISIFFCGVAFANRKRLLGDLRRTLQAHDAMILGDGWPSELPFCSNRRLPNDQLSDHYARSWVTLNMGRDFNYANDRFKLEPSTPGPRTFEAAMAGTTQAFFVESLEITDYYTPGSEILLYNSAAEFATLMDRVLSDRAGCMQIAAAAQRRTMDEHTYQARARTILDAVDEWSRVAK</sequence>